<keyword evidence="3" id="KW-1185">Reference proteome</keyword>
<protein>
    <submittedName>
        <fullName evidence="2">F-box-like protein</fullName>
    </submittedName>
</protein>
<dbReference type="EMBL" id="AZST01000198">
    <property type="protein sequence ID" value="KEP51037.1"/>
    <property type="molecule type" value="Genomic_DNA"/>
</dbReference>
<dbReference type="AlphaFoldDB" id="A0A074SLS1"/>
<dbReference type="OrthoDB" id="3365698at2759"/>
<dbReference type="Gene3D" id="1.20.1280.50">
    <property type="match status" value="1"/>
</dbReference>
<evidence type="ECO:0000313" key="2">
    <source>
        <dbReference type="EMBL" id="KEP51037.1"/>
    </source>
</evidence>
<dbReference type="Proteomes" id="UP000027456">
    <property type="component" value="Unassembled WGS sequence"/>
</dbReference>
<feature type="domain" description="F-box" evidence="1">
    <location>
        <begin position="81"/>
        <end position="142"/>
    </location>
</feature>
<dbReference type="InterPro" id="IPR036047">
    <property type="entry name" value="F-box-like_dom_sf"/>
</dbReference>
<gene>
    <name evidence="2" type="ORF">V565_068600</name>
</gene>
<proteinExistence type="predicted"/>
<organism evidence="2 3">
    <name type="scientific">Rhizoctonia solani 123E</name>
    <dbReference type="NCBI Taxonomy" id="1423351"/>
    <lineage>
        <taxon>Eukaryota</taxon>
        <taxon>Fungi</taxon>
        <taxon>Dikarya</taxon>
        <taxon>Basidiomycota</taxon>
        <taxon>Agaricomycotina</taxon>
        <taxon>Agaricomycetes</taxon>
        <taxon>Cantharellales</taxon>
        <taxon>Ceratobasidiaceae</taxon>
        <taxon>Rhizoctonia</taxon>
    </lineage>
</organism>
<dbReference type="HOGENOM" id="CLU_106399_0_0_1"/>
<accession>A0A074SLS1</accession>
<dbReference type="Pfam" id="PF12937">
    <property type="entry name" value="F-box-like"/>
    <property type="match status" value="1"/>
</dbReference>
<evidence type="ECO:0000313" key="3">
    <source>
        <dbReference type="Proteomes" id="UP000027456"/>
    </source>
</evidence>
<name>A0A074SLS1_9AGAM</name>
<dbReference type="InterPro" id="IPR001810">
    <property type="entry name" value="F-box_dom"/>
</dbReference>
<dbReference type="STRING" id="1423351.A0A074SLS1"/>
<sequence>MIQELTIAGNLLNSALDRYINACLAIRKHYLKEGSFAAVAPELSSRVNSEAELVVTLNLKIHQAKSAIFWARNCSPSLVPIHSLPRELLARIFLFVSRSQHNHTRYSGLSMRNRPEVVSHVCSRWRELAVNSPSFWSTICLSVVGSPAKIVRATAFAERARSLPLELQLHDQDLSTSSVLTDLSGIISTISPRIRSLQLVIQDDLQFHHSFLEYLAAACQHGAGWIL</sequence>
<evidence type="ECO:0000259" key="1">
    <source>
        <dbReference type="Pfam" id="PF12937"/>
    </source>
</evidence>
<dbReference type="SUPFAM" id="SSF81383">
    <property type="entry name" value="F-box domain"/>
    <property type="match status" value="1"/>
</dbReference>
<reference evidence="2 3" key="1">
    <citation type="submission" date="2013-12" db="EMBL/GenBank/DDBJ databases">
        <authorList>
            <person name="Cubeta M."/>
            <person name="Pakala S."/>
            <person name="Fedorova N."/>
            <person name="Thomas E."/>
            <person name="Dean R."/>
            <person name="Jabaji S."/>
            <person name="Neate S."/>
            <person name="Toda T."/>
            <person name="Tavantzis S."/>
            <person name="Vilgalys R."/>
            <person name="Bharathan N."/>
            <person name="Pakala S."/>
            <person name="Losada L.S."/>
            <person name="Zafar N."/>
            <person name="Nierman W."/>
        </authorList>
    </citation>
    <scope>NUCLEOTIDE SEQUENCE [LARGE SCALE GENOMIC DNA]</scope>
    <source>
        <strain evidence="2 3">123E</strain>
    </source>
</reference>
<comment type="caution">
    <text evidence="2">The sequence shown here is derived from an EMBL/GenBank/DDBJ whole genome shotgun (WGS) entry which is preliminary data.</text>
</comment>